<dbReference type="RefSeq" id="WP_002997026.1">
    <property type="nucleotide sequence ID" value="NZ_UHFA01000002.1"/>
</dbReference>
<evidence type="ECO:0000313" key="5">
    <source>
        <dbReference type="EMBL" id="SUN36817.1"/>
    </source>
</evidence>
<evidence type="ECO:0000313" key="6">
    <source>
        <dbReference type="Proteomes" id="UP000254082"/>
    </source>
</evidence>
<dbReference type="Gene3D" id="3.40.630.30">
    <property type="match status" value="1"/>
</dbReference>
<dbReference type="SUPFAM" id="SSF55729">
    <property type="entry name" value="Acyl-CoA N-acyltransferases (Nat)"/>
    <property type="match status" value="1"/>
</dbReference>
<name>A0A380JG87_STRDO</name>
<organism evidence="5 6">
    <name type="scientific">Streptococcus downei MFe28</name>
    <dbReference type="NCBI Taxonomy" id="764290"/>
    <lineage>
        <taxon>Bacteria</taxon>
        <taxon>Bacillati</taxon>
        <taxon>Bacillota</taxon>
        <taxon>Bacilli</taxon>
        <taxon>Lactobacillales</taxon>
        <taxon>Streptococcaceae</taxon>
        <taxon>Streptococcus</taxon>
    </lineage>
</organism>
<evidence type="ECO:0000259" key="4">
    <source>
        <dbReference type="PROSITE" id="PS51186"/>
    </source>
</evidence>
<comment type="similarity">
    <text evidence="3">Belongs to the acetyltransferase family. RimJ subfamily.</text>
</comment>
<keyword evidence="6" id="KW-1185">Reference proteome</keyword>
<sequence>MDIWTALGRYSQVETESLWLRPFRFDDHEDFYKITQNPANLAFIFPAQASQAESDYFLVHYFMKEPLGTWALEDKSSQEMIGAIRLEKLNLTKNSAEIGYFVRQDFWGQGLATESLKTISFLALSQFGLQNLSLICHQENLASQKVAQKAGFKLIRAFKGSDRYSHKMRNYLEFQLKAGDLL</sequence>
<protein>
    <submittedName>
        <fullName evidence="5">GNAT family acetyltransferase</fullName>
    </submittedName>
</protein>
<dbReference type="Proteomes" id="UP000254082">
    <property type="component" value="Unassembled WGS sequence"/>
</dbReference>
<dbReference type="EMBL" id="UHFA01000002">
    <property type="protein sequence ID" value="SUN36817.1"/>
    <property type="molecule type" value="Genomic_DNA"/>
</dbReference>
<dbReference type="PANTHER" id="PTHR43792">
    <property type="entry name" value="GNAT FAMILY, PUTATIVE (AFU_ORTHOLOGUE AFUA_3G00765)-RELATED-RELATED"/>
    <property type="match status" value="1"/>
</dbReference>
<evidence type="ECO:0000256" key="3">
    <source>
        <dbReference type="ARBA" id="ARBA00038502"/>
    </source>
</evidence>
<dbReference type="InterPro" id="IPR000182">
    <property type="entry name" value="GNAT_dom"/>
</dbReference>
<keyword evidence="1 5" id="KW-0808">Transferase</keyword>
<evidence type="ECO:0000256" key="1">
    <source>
        <dbReference type="ARBA" id="ARBA00022679"/>
    </source>
</evidence>
<dbReference type="PROSITE" id="PS51186">
    <property type="entry name" value="GNAT"/>
    <property type="match status" value="1"/>
</dbReference>
<reference evidence="5 6" key="1">
    <citation type="submission" date="2018-06" db="EMBL/GenBank/DDBJ databases">
        <authorList>
            <consortium name="Pathogen Informatics"/>
            <person name="Doyle S."/>
        </authorList>
    </citation>
    <scope>NUCLEOTIDE SEQUENCE [LARGE SCALE GENOMIC DNA]</scope>
    <source>
        <strain evidence="6">NCTC 11391</strain>
    </source>
</reference>
<dbReference type="PANTHER" id="PTHR43792:SF8">
    <property type="entry name" value="[RIBOSOMAL PROTEIN US5]-ALANINE N-ACETYLTRANSFERASE"/>
    <property type="match status" value="1"/>
</dbReference>
<dbReference type="Pfam" id="PF13302">
    <property type="entry name" value="Acetyltransf_3"/>
    <property type="match status" value="1"/>
</dbReference>
<dbReference type="AlphaFoldDB" id="A0A380JG87"/>
<dbReference type="GO" id="GO:0008999">
    <property type="term" value="F:protein-N-terminal-alanine acetyltransferase activity"/>
    <property type="evidence" value="ECO:0007669"/>
    <property type="project" value="TreeGrafter"/>
</dbReference>
<feature type="domain" description="N-acetyltransferase" evidence="4">
    <location>
        <begin position="18"/>
        <end position="173"/>
    </location>
</feature>
<gene>
    <name evidence="5" type="ORF">NCTC11391_01761</name>
</gene>
<proteinExistence type="inferred from homology"/>
<dbReference type="InterPro" id="IPR016181">
    <property type="entry name" value="Acyl_CoA_acyltransferase"/>
</dbReference>
<dbReference type="InterPro" id="IPR051531">
    <property type="entry name" value="N-acetyltransferase"/>
</dbReference>
<accession>A0A380JG87</accession>
<keyword evidence="2" id="KW-0012">Acyltransferase</keyword>
<evidence type="ECO:0000256" key="2">
    <source>
        <dbReference type="ARBA" id="ARBA00023315"/>
    </source>
</evidence>
<dbReference type="GO" id="GO:0005737">
    <property type="term" value="C:cytoplasm"/>
    <property type="evidence" value="ECO:0007669"/>
    <property type="project" value="TreeGrafter"/>
</dbReference>